<evidence type="ECO:0000313" key="2">
    <source>
        <dbReference type="Proteomes" id="UP000254410"/>
    </source>
</evidence>
<reference evidence="1 2" key="1">
    <citation type="submission" date="2018-11" db="EMBL/GenBank/DDBJ databases">
        <authorList>
            <person name="Kuo S.-C."/>
            <person name="Chen F.-J."/>
            <person name="Liao Y.-C."/>
        </authorList>
    </citation>
    <scope>NUCLEOTIDE SEQUENCE [LARGE SCALE GENOMIC DNA]</scope>
    <source>
        <strain evidence="1 2">2014S06-099</strain>
    </source>
</reference>
<protein>
    <submittedName>
        <fullName evidence="1">Uncharacterized protein</fullName>
    </submittedName>
</protein>
<dbReference type="EMBL" id="CP033540">
    <property type="protein sequence ID" value="AZC00858.1"/>
    <property type="molecule type" value="Genomic_DNA"/>
</dbReference>
<sequence>MIRDDFKMIDFEFIIDIHNELSHSNIDENLTLNDIYKKIEQLLIGDNSTLEFLFELRDAFLLEYLVFKNDTYIDIFDNLSLICDHFTISDKFNGDLNKLKEAYKYCIYSSKKTCIHLMDMKILK</sequence>
<name>A0A3G6YLL4_ACIPI</name>
<reference evidence="1 2" key="2">
    <citation type="submission" date="2018-12" db="EMBL/GenBank/DDBJ databases">
        <title>Molecular Epidemiology of Emerging Carbapenem-Resistance in Acinetobacter nosocomialis and Acinetobacter pittii in Taiwan, 2010-2014.</title>
        <authorList>
            <person name="Huang W.-C."/>
            <person name="Wang H.-Y."/>
            <person name="Lai J.-F."/>
            <person name="Lauderdale T.-L."/>
            <person name="Sytwu H.-K."/>
        </authorList>
    </citation>
    <scope>NUCLEOTIDE SEQUENCE [LARGE SCALE GENOMIC DNA]</scope>
    <source>
        <strain evidence="1 2">2014S06-099</strain>
    </source>
</reference>
<gene>
    <name evidence="1" type="ORF">DKE52_013955</name>
</gene>
<evidence type="ECO:0000313" key="1">
    <source>
        <dbReference type="EMBL" id="AZC00858.1"/>
    </source>
</evidence>
<proteinExistence type="predicted"/>
<dbReference type="AlphaFoldDB" id="A0A3G6YLL4"/>
<organism evidence="1 2">
    <name type="scientific">Acinetobacter pittii</name>
    <name type="common">Acinetobacter genomosp. 3</name>
    <dbReference type="NCBI Taxonomy" id="48296"/>
    <lineage>
        <taxon>Bacteria</taxon>
        <taxon>Pseudomonadati</taxon>
        <taxon>Pseudomonadota</taxon>
        <taxon>Gammaproteobacteria</taxon>
        <taxon>Moraxellales</taxon>
        <taxon>Moraxellaceae</taxon>
        <taxon>Acinetobacter</taxon>
        <taxon>Acinetobacter calcoaceticus/baumannii complex</taxon>
    </lineage>
</organism>
<accession>A0A3G6YLL4</accession>
<dbReference type="Proteomes" id="UP000254410">
    <property type="component" value="Chromosome"/>
</dbReference>